<dbReference type="Gene3D" id="1.20.120.1760">
    <property type="match status" value="1"/>
</dbReference>
<evidence type="ECO:0000256" key="22">
    <source>
        <dbReference type="SAM" id="Phobius"/>
    </source>
</evidence>
<evidence type="ECO:0000256" key="11">
    <source>
        <dbReference type="ARBA" id="ARBA00022842"/>
    </source>
</evidence>
<evidence type="ECO:0000256" key="14">
    <source>
        <dbReference type="ARBA" id="ARBA00023136"/>
    </source>
</evidence>
<feature type="transmembrane region" description="Helical" evidence="22">
    <location>
        <begin position="145"/>
        <end position="165"/>
    </location>
</feature>
<dbReference type="PANTHER" id="PTHR15362:SF4">
    <property type="entry name" value="CDP-DIACYLGLYCEROL--INOSITOL 3-PHOSPHATIDYLTRANSFERASE"/>
    <property type="match status" value="1"/>
</dbReference>
<dbReference type="GO" id="GO:0046872">
    <property type="term" value="F:metal ion binding"/>
    <property type="evidence" value="ECO:0007669"/>
    <property type="project" value="UniProtKB-KW"/>
</dbReference>
<proteinExistence type="inferred from homology"/>
<dbReference type="PIRSF" id="PIRSF000848">
    <property type="entry name" value="CDP_diag_ino_3_P"/>
    <property type="match status" value="1"/>
</dbReference>
<dbReference type="PROSITE" id="PS00379">
    <property type="entry name" value="CDP_ALCOHOL_P_TRANSF"/>
    <property type="match status" value="1"/>
</dbReference>
<dbReference type="Pfam" id="PF01066">
    <property type="entry name" value="CDP-OH_P_transf"/>
    <property type="match status" value="1"/>
</dbReference>
<comment type="cofactor">
    <cofactor evidence="2">
        <name>Mg(2+)</name>
        <dbReference type="ChEBI" id="CHEBI:18420"/>
    </cofactor>
</comment>
<dbReference type="FunFam" id="1.20.120.1760:FF:000021">
    <property type="entry name" value="CDP-diacylglycerol--inositol 3-phosphatidyltransferase"/>
    <property type="match status" value="1"/>
</dbReference>
<evidence type="ECO:0000256" key="8">
    <source>
        <dbReference type="ARBA" id="ARBA00022692"/>
    </source>
</evidence>
<dbReference type="Proteomes" id="UP001360560">
    <property type="component" value="Unassembled WGS sequence"/>
</dbReference>
<keyword evidence="14 20" id="KW-0472">Membrane</keyword>
<keyword evidence="6 20" id="KW-0444">Lipid biosynthesis</keyword>
<dbReference type="GO" id="GO:0005789">
    <property type="term" value="C:endoplasmic reticulum membrane"/>
    <property type="evidence" value="ECO:0007669"/>
    <property type="project" value="UniProtKB-SubCell"/>
</dbReference>
<name>A0AAV5QFX5_9ASCO</name>
<reference evidence="23 24" key="1">
    <citation type="journal article" date="2023" name="Elife">
        <title>Identification of key yeast species and microbe-microbe interactions impacting larval growth of Drosophila in the wild.</title>
        <authorList>
            <person name="Mure A."/>
            <person name="Sugiura Y."/>
            <person name="Maeda R."/>
            <person name="Honda K."/>
            <person name="Sakurai N."/>
            <person name="Takahashi Y."/>
            <person name="Watada M."/>
            <person name="Katoh T."/>
            <person name="Gotoh A."/>
            <person name="Gotoh Y."/>
            <person name="Taniguchi I."/>
            <person name="Nakamura K."/>
            <person name="Hayashi T."/>
            <person name="Katayama T."/>
            <person name="Uemura T."/>
            <person name="Hattori Y."/>
        </authorList>
    </citation>
    <scope>NUCLEOTIDE SEQUENCE [LARGE SCALE GENOMIC DNA]</scope>
    <source>
        <strain evidence="23 24">SC-9</strain>
    </source>
</reference>
<evidence type="ECO:0000256" key="6">
    <source>
        <dbReference type="ARBA" id="ARBA00022516"/>
    </source>
</evidence>
<comment type="cofactor">
    <cofactor evidence="1">
        <name>Mn(2+)</name>
        <dbReference type="ChEBI" id="CHEBI:29035"/>
    </cofactor>
</comment>
<keyword evidence="11" id="KW-0460">Magnesium</keyword>
<comment type="similarity">
    <text evidence="4 20 21">Belongs to the CDP-alcohol phosphatidyltransferase class-I family.</text>
</comment>
<evidence type="ECO:0000256" key="19">
    <source>
        <dbReference type="ARBA" id="ARBA00070582"/>
    </source>
</evidence>
<evidence type="ECO:0000313" key="24">
    <source>
        <dbReference type="Proteomes" id="UP001360560"/>
    </source>
</evidence>
<evidence type="ECO:0000256" key="20">
    <source>
        <dbReference type="PIRNR" id="PIRNR000848"/>
    </source>
</evidence>
<dbReference type="GO" id="GO:0005794">
    <property type="term" value="C:Golgi apparatus"/>
    <property type="evidence" value="ECO:0007669"/>
    <property type="project" value="TreeGrafter"/>
</dbReference>
<dbReference type="InterPro" id="IPR014387">
    <property type="entry name" value="CDP_diag_ino_3_P_euk"/>
</dbReference>
<evidence type="ECO:0000256" key="4">
    <source>
        <dbReference type="ARBA" id="ARBA00010441"/>
    </source>
</evidence>
<evidence type="ECO:0000256" key="15">
    <source>
        <dbReference type="ARBA" id="ARBA00023209"/>
    </source>
</evidence>
<protein>
    <recommendedName>
        <fullName evidence="19 20">CDP-diacylglycerol--inositol 3-phosphatidyltransferase</fullName>
        <ecNumber evidence="5 20">2.7.8.11</ecNumber>
    </recommendedName>
</protein>
<evidence type="ECO:0000256" key="7">
    <source>
        <dbReference type="ARBA" id="ARBA00022679"/>
    </source>
</evidence>
<dbReference type="InterPro" id="IPR043130">
    <property type="entry name" value="CDP-OH_PTrfase_TM_dom"/>
</dbReference>
<evidence type="ECO:0000256" key="1">
    <source>
        <dbReference type="ARBA" id="ARBA00001936"/>
    </source>
</evidence>
<keyword evidence="24" id="KW-1185">Reference proteome</keyword>
<evidence type="ECO:0000256" key="18">
    <source>
        <dbReference type="ARBA" id="ARBA00050166"/>
    </source>
</evidence>
<comment type="subcellular location">
    <subcellularLocation>
        <location evidence="3">Endoplasmic reticulum membrane</location>
        <topology evidence="3">Multi-pass membrane protein</topology>
    </subcellularLocation>
</comment>
<keyword evidence="8 22" id="KW-0812">Transmembrane</keyword>
<evidence type="ECO:0000256" key="17">
    <source>
        <dbReference type="ARBA" id="ARBA00023264"/>
    </source>
</evidence>
<keyword evidence="10" id="KW-0256">Endoplasmic reticulum</keyword>
<keyword evidence="9" id="KW-0479">Metal-binding</keyword>
<keyword evidence="13 20" id="KW-0443">Lipid metabolism</keyword>
<accession>A0AAV5QFX5</accession>
<feature type="transmembrane region" description="Helical" evidence="22">
    <location>
        <begin position="171"/>
        <end position="190"/>
    </location>
</feature>
<organism evidence="23 24">
    <name type="scientific">Saccharomycopsis crataegensis</name>
    <dbReference type="NCBI Taxonomy" id="43959"/>
    <lineage>
        <taxon>Eukaryota</taxon>
        <taxon>Fungi</taxon>
        <taxon>Dikarya</taxon>
        <taxon>Ascomycota</taxon>
        <taxon>Saccharomycotina</taxon>
        <taxon>Saccharomycetes</taxon>
        <taxon>Saccharomycopsidaceae</taxon>
        <taxon>Saccharomycopsis</taxon>
    </lineage>
</organism>
<comment type="catalytic activity">
    <reaction evidence="18 20">
        <text>a CDP-1,2-diacyl-sn-glycerol + myo-inositol = a 1,2-diacyl-sn-glycero-3-phospho-(1D-myo-inositol) + CMP + H(+)</text>
        <dbReference type="Rhea" id="RHEA:11580"/>
        <dbReference type="ChEBI" id="CHEBI:15378"/>
        <dbReference type="ChEBI" id="CHEBI:17268"/>
        <dbReference type="ChEBI" id="CHEBI:57880"/>
        <dbReference type="ChEBI" id="CHEBI:58332"/>
        <dbReference type="ChEBI" id="CHEBI:60377"/>
        <dbReference type="EC" id="2.7.8.11"/>
    </reaction>
</comment>
<dbReference type="GO" id="GO:0006661">
    <property type="term" value="P:phosphatidylinositol biosynthetic process"/>
    <property type="evidence" value="ECO:0007669"/>
    <property type="project" value="UniProtKB-ARBA"/>
</dbReference>
<evidence type="ECO:0000256" key="10">
    <source>
        <dbReference type="ARBA" id="ARBA00022824"/>
    </source>
</evidence>
<dbReference type="EC" id="2.7.8.11" evidence="5 20"/>
<dbReference type="RefSeq" id="XP_064850566.1">
    <property type="nucleotide sequence ID" value="XM_064994494.1"/>
</dbReference>
<sequence length="222" mass="25302">MAERQLVPKDIFYFIPNLIGYGRVVSAIVSFSLMDHHPIYFTTLYSISCLLDACDGYAARKYHQSSKFGAVLDMVTDRCTTTSLLCYLCKLYPGFTIVFQLLVSLDLASHYMHMYATLQSGGDSHKNVDKNSSWLLNLYYTNKNVLFTACLFNELFFLALYLINFDSFPQIFGINFGVVLAWITLPLWAFKQFTNVVQLNRAAVLLAKIDCDVANKKVQKDE</sequence>
<keyword evidence="16" id="KW-0464">Manganese</keyword>
<evidence type="ECO:0000256" key="13">
    <source>
        <dbReference type="ARBA" id="ARBA00023098"/>
    </source>
</evidence>
<dbReference type="AlphaFoldDB" id="A0AAV5QFX5"/>
<dbReference type="GeneID" id="90071545"/>
<keyword evidence="7 20" id="KW-0808">Transferase</keyword>
<evidence type="ECO:0000313" key="23">
    <source>
        <dbReference type="EMBL" id="GMM33566.1"/>
    </source>
</evidence>
<dbReference type="PANTHER" id="PTHR15362">
    <property type="entry name" value="PHOSPHATIDYLINOSITOL SYNTHASE"/>
    <property type="match status" value="1"/>
</dbReference>
<evidence type="ECO:0000256" key="2">
    <source>
        <dbReference type="ARBA" id="ARBA00001946"/>
    </source>
</evidence>
<feature type="transmembrane region" description="Helical" evidence="22">
    <location>
        <begin position="12"/>
        <end position="33"/>
    </location>
</feature>
<keyword evidence="12 22" id="KW-1133">Transmembrane helix</keyword>
<evidence type="ECO:0000256" key="12">
    <source>
        <dbReference type="ARBA" id="ARBA00022989"/>
    </source>
</evidence>
<dbReference type="EMBL" id="BTFZ01000002">
    <property type="protein sequence ID" value="GMM33566.1"/>
    <property type="molecule type" value="Genomic_DNA"/>
</dbReference>
<dbReference type="InterPro" id="IPR000462">
    <property type="entry name" value="CDP-OH_P_trans"/>
</dbReference>
<evidence type="ECO:0000256" key="3">
    <source>
        <dbReference type="ARBA" id="ARBA00004477"/>
    </source>
</evidence>
<dbReference type="GO" id="GO:0003881">
    <property type="term" value="F:CDP-diacylglycerol-inositol 3-phosphatidyltransferase activity"/>
    <property type="evidence" value="ECO:0007669"/>
    <property type="project" value="UniProtKB-UniRule"/>
</dbReference>
<evidence type="ECO:0000256" key="5">
    <source>
        <dbReference type="ARBA" id="ARBA00013212"/>
    </source>
</evidence>
<evidence type="ECO:0000256" key="9">
    <source>
        <dbReference type="ARBA" id="ARBA00022723"/>
    </source>
</evidence>
<gene>
    <name evidence="23" type="ORF">DASC09_008910</name>
</gene>
<keyword evidence="17 20" id="KW-1208">Phospholipid metabolism</keyword>
<keyword evidence="15 20" id="KW-0594">Phospholipid biosynthesis</keyword>
<comment type="caution">
    <text evidence="23">The sequence shown here is derived from an EMBL/GenBank/DDBJ whole genome shotgun (WGS) entry which is preliminary data.</text>
</comment>
<dbReference type="InterPro" id="IPR048254">
    <property type="entry name" value="CDP_ALCOHOL_P_TRANSF_CS"/>
</dbReference>
<evidence type="ECO:0000256" key="21">
    <source>
        <dbReference type="RuleBase" id="RU003750"/>
    </source>
</evidence>
<evidence type="ECO:0000256" key="16">
    <source>
        <dbReference type="ARBA" id="ARBA00023211"/>
    </source>
</evidence>